<dbReference type="PANTHER" id="PTHR22855:SF46">
    <property type="entry name" value="METHYLCROTONOYL-COA CARBOXYLASE"/>
    <property type="match status" value="1"/>
</dbReference>
<name>A0ABZ0IFF6_9GAMM</name>
<dbReference type="Pfam" id="PF01039">
    <property type="entry name" value="Carboxyl_trans"/>
    <property type="match status" value="1"/>
</dbReference>
<dbReference type="RefSeq" id="WP_407328831.1">
    <property type="nucleotide sequence ID" value="NZ_CP136865.1"/>
</dbReference>
<protein>
    <submittedName>
        <fullName evidence="3">Carboxyl transferase domain-containing protein</fullName>
    </submittedName>
</protein>
<dbReference type="InterPro" id="IPR045190">
    <property type="entry name" value="MCCB/AccD1-like"/>
</dbReference>
<proteinExistence type="predicted"/>
<feature type="domain" description="CoA carboxyltransferase C-terminal" evidence="2">
    <location>
        <begin position="284"/>
        <end position="525"/>
    </location>
</feature>
<keyword evidence="4" id="KW-1185">Reference proteome</keyword>
<evidence type="ECO:0000259" key="1">
    <source>
        <dbReference type="PROSITE" id="PS50980"/>
    </source>
</evidence>
<dbReference type="PANTHER" id="PTHR22855">
    <property type="entry name" value="ACETYL, PROPIONYL, PYRUVATE, AND GLUTACONYL CARBOXYLASE-RELATED"/>
    <property type="match status" value="1"/>
</dbReference>
<keyword evidence="3" id="KW-0808">Transferase</keyword>
<dbReference type="EMBL" id="CP136865">
    <property type="protein sequence ID" value="WOJ97803.1"/>
    <property type="molecule type" value="Genomic_DNA"/>
</dbReference>
<feature type="domain" description="CoA carboxyltransferase N-terminal" evidence="1">
    <location>
        <begin position="23"/>
        <end position="283"/>
    </location>
</feature>
<evidence type="ECO:0000313" key="3">
    <source>
        <dbReference type="EMBL" id="WOJ97803.1"/>
    </source>
</evidence>
<dbReference type="InterPro" id="IPR011762">
    <property type="entry name" value="COA_CT_N"/>
</dbReference>
<gene>
    <name evidence="3" type="ORF">R0137_04310</name>
</gene>
<dbReference type="PROSITE" id="PS50989">
    <property type="entry name" value="COA_CT_CTER"/>
    <property type="match status" value="1"/>
</dbReference>
<dbReference type="GO" id="GO:0016740">
    <property type="term" value="F:transferase activity"/>
    <property type="evidence" value="ECO:0007669"/>
    <property type="project" value="UniProtKB-KW"/>
</dbReference>
<dbReference type="InterPro" id="IPR029045">
    <property type="entry name" value="ClpP/crotonase-like_dom_sf"/>
</dbReference>
<evidence type="ECO:0000259" key="2">
    <source>
        <dbReference type="PROSITE" id="PS50989"/>
    </source>
</evidence>
<dbReference type="Proteomes" id="UP001626549">
    <property type="component" value="Chromosome"/>
</dbReference>
<dbReference type="Gene3D" id="3.90.226.10">
    <property type="entry name" value="2-enoyl-CoA Hydratase, Chain A, domain 1"/>
    <property type="match status" value="2"/>
</dbReference>
<evidence type="ECO:0000313" key="4">
    <source>
        <dbReference type="Proteomes" id="UP001626549"/>
    </source>
</evidence>
<dbReference type="InterPro" id="IPR034733">
    <property type="entry name" value="AcCoA_carboxyl_beta"/>
</dbReference>
<dbReference type="SUPFAM" id="SSF52096">
    <property type="entry name" value="ClpP/crotonase"/>
    <property type="match status" value="2"/>
</dbReference>
<sequence length="544" mass="58650">MAHQSQPFRSSISNAADTFARNTEDHLALIDKMNGILERSRTLSDAARPRFEKRGQLLPRERLARLLDPGSPFLEIGNMAGYLLDDSDPDTSVPGATQIAGIGYVSGTRCMIQVDDSGINAGSMTRTSTRKGCRVMDIALQQKLPFVHLVESAGANLLEYEVEMWMAGGGIFARLARLSAAGLPVITVLHGASAAGGAYMPGLSDYVVGVKDNGKAYLAGPALLKAATGEVADDAELGGAVMHSQVTGLVEYLAENDAHGLQLCREVLGRINWNKRCAQPGVQEFEEPVYPTEELLGVVPVDYRQPYDAREVIARLVDGSSFLEFKPAYGITLVCLQASIYGMPVGIVCNNGPIDPNGATKAAQFIQLCDQSDTPLLFVQNITGYMVGAQYEQAGMIKHGAKMIQAVTNARVPRLTLMIGASFGAGNYGMCGQGYDPDFVFSWPNIQIGVMGGEQAAKTMSEVFRAGAARKGRDVDEAMLSAQEEKVIAHYDRQSDAFYTSGRMLDDGLIDPRDSRKVIAMALQTCWEGRNREVSPNAFGVGRM</sequence>
<dbReference type="InterPro" id="IPR011763">
    <property type="entry name" value="COA_CT_C"/>
</dbReference>
<accession>A0ABZ0IFF6</accession>
<dbReference type="PROSITE" id="PS50980">
    <property type="entry name" value="COA_CT_NTER"/>
    <property type="match status" value="1"/>
</dbReference>
<organism evidence="3 4">
    <name type="scientific">Congregibacter brevis</name>
    <dbReference type="NCBI Taxonomy" id="3081201"/>
    <lineage>
        <taxon>Bacteria</taxon>
        <taxon>Pseudomonadati</taxon>
        <taxon>Pseudomonadota</taxon>
        <taxon>Gammaproteobacteria</taxon>
        <taxon>Cellvibrionales</taxon>
        <taxon>Halieaceae</taxon>
        <taxon>Congregibacter</taxon>
    </lineage>
</organism>
<reference evidence="3 4" key="1">
    <citation type="submission" date="2023-10" db="EMBL/GenBank/DDBJ databases">
        <title>Two novel species belonging to the OM43/NOR5 clade.</title>
        <authorList>
            <person name="Park M."/>
        </authorList>
    </citation>
    <scope>NUCLEOTIDE SEQUENCE [LARGE SCALE GENOMIC DNA]</scope>
    <source>
        <strain evidence="3 4">IMCC45268</strain>
    </source>
</reference>